<dbReference type="RefSeq" id="WP_114004924.1">
    <property type="nucleotide sequence ID" value="NZ_QGDC01000004.1"/>
</dbReference>
<evidence type="ECO:0000313" key="2">
    <source>
        <dbReference type="Proteomes" id="UP000253209"/>
    </source>
</evidence>
<reference evidence="1 2" key="1">
    <citation type="submission" date="2018-05" db="EMBL/GenBank/DDBJ databases">
        <title>Mucilaginibacter hurinus sp. nov., isolated from briquette warehouse soil.</title>
        <authorList>
            <person name="Choi L."/>
        </authorList>
    </citation>
    <scope>NUCLEOTIDE SEQUENCE [LARGE SCALE GENOMIC DNA]</scope>
    <source>
        <strain evidence="1 2">ZR32</strain>
    </source>
</reference>
<name>A0A367GP85_9SPHI</name>
<dbReference type="EMBL" id="QGDC01000004">
    <property type="protein sequence ID" value="RCH55302.1"/>
    <property type="molecule type" value="Genomic_DNA"/>
</dbReference>
<proteinExistence type="predicted"/>
<comment type="caution">
    <text evidence="1">The sequence shown here is derived from an EMBL/GenBank/DDBJ whole genome shotgun (WGS) entry which is preliminary data.</text>
</comment>
<sequence>MQPIFITLLNGRQLMIIPDTLAHLNGHAILTYTYSIFLHDHHDEVHAAITKENALHLQQNDDPEYCGYLTFEKPDSLFTYVTDGQNELESDEIEEIIEELSHIRDFGAWKVKKRE</sequence>
<dbReference type="Proteomes" id="UP000253209">
    <property type="component" value="Unassembled WGS sequence"/>
</dbReference>
<gene>
    <name evidence="1" type="ORF">DJ568_08960</name>
</gene>
<protein>
    <submittedName>
        <fullName evidence="1">Uncharacterized protein</fullName>
    </submittedName>
</protein>
<keyword evidence="2" id="KW-1185">Reference proteome</keyword>
<dbReference type="AlphaFoldDB" id="A0A367GP85"/>
<organism evidence="1 2">
    <name type="scientific">Mucilaginibacter hurinus</name>
    <dbReference type="NCBI Taxonomy" id="2201324"/>
    <lineage>
        <taxon>Bacteria</taxon>
        <taxon>Pseudomonadati</taxon>
        <taxon>Bacteroidota</taxon>
        <taxon>Sphingobacteriia</taxon>
        <taxon>Sphingobacteriales</taxon>
        <taxon>Sphingobacteriaceae</taxon>
        <taxon>Mucilaginibacter</taxon>
    </lineage>
</organism>
<evidence type="ECO:0000313" key="1">
    <source>
        <dbReference type="EMBL" id="RCH55302.1"/>
    </source>
</evidence>
<accession>A0A367GP85</accession>
<dbReference type="OrthoDB" id="799157at2"/>